<name>A0A4Q9M5V1_9APHY</name>
<dbReference type="InterPro" id="IPR032675">
    <property type="entry name" value="LRR_dom_sf"/>
</dbReference>
<protein>
    <recommendedName>
        <fullName evidence="2">F-box domain-containing protein</fullName>
    </recommendedName>
</protein>
<accession>A0A4Q9M5V1</accession>
<sequence length="270" mass="30224">MALTLRSLTWSYINTSMSPYLGSSVPVYTDMLESLCGYLPHLEILSIQVQHPVLLHEDDLCQFAPHWPGLKKLELPLRHYLMPDAEAIRAQSRLPSAIGLAAIARHCTSLKYLALELSDDWTINDLSSMGAPTDPVASNEKAQESSTTSVIQTIQHQRCPVERLYLTINEPIADPHAFAEFIDSLFPDLDVDYCDARFLSEEHDGYKQMRGMWKAVERLQGGRAEDITDHGDSDSSFQVVMGSPTVPIPTPTFTLRRVRRVVHFSAAPTC</sequence>
<evidence type="ECO:0008006" key="2">
    <source>
        <dbReference type="Google" id="ProtNLM"/>
    </source>
</evidence>
<organism evidence="1">
    <name type="scientific">Dichomitus squalens</name>
    <dbReference type="NCBI Taxonomy" id="114155"/>
    <lineage>
        <taxon>Eukaryota</taxon>
        <taxon>Fungi</taxon>
        <taxon>Dikarya</taxon>
        <taxon>Basidiomycota</taxon>
        <taxon>Agaricomycotina</taxon>
        <taxon>Agaricomycetes</taxon>
        <taxon>Polyporales</taxon>
        <taxon>Polyporaceae</taxon>
        <taxon>Dichomitus</taxon>
    </lineage>
</organism>
<dbReference type="AlphaFoldDB" id="A0A4Q9M5V1"/>
<proteinExistence type="predicted"/>
<dbReference type="Gene3D" id="3.80.10.10">
    <property type="entry name" value="Ribonuclease Inhibitor"/>
    <property type="match status" value="1"/>
</dbReference>
<evidence type="ECO:0000313" key="1">
    <source>
        <dbReference type="EMBL" id="TBU21677.1"/>
    </source>
</evidence>
<reference evidence="1" key="1">
    <citation type="submission" date="2019-01" db="EMBL/GenBank/DDBJ databases">
        <title>Draft genome sequences of three monokaryotic isolates of the white-rot basidiomycete fungus Dichomitus squalens.</title>
        <authorList>
            <consortium name="DOE Joint Genome Institute"/>
            <person name="Lopez S.C."/>
            <person name="Andreopoulos B."/>
            <person name="Pangilinan J."/>
            <person name="Lipzen A."/>
            <person name="Riley R."/>
            <person name="Ahrendt S."/>
            <person name="Ng V."/>
            <person name="Barry K."/>
            <person name="Daum C."/>
            <person name="Grigoriev I.V."/>
            <person name="Hilden K.S."/>
            <person name="Makela M.R."/>
            <person name="de Vries R.P."/>
        </authorList>
    </citation>
    <scope>NUCLEOTIDE SEQUENCE [LARGE SCALE GENOMIC DNA]</scope>
    <source>
        <strain evidence="1">OM18370.1</strain>
    </source>
</reference>
<dbReference type="Proteomes" id="UP000292957">
    <property type="component" value="Unassembled WGS sequence"/>
</dbReference>
<dbReference type="EMBL" id="ML143586">
    <property type="protein sequence ID" value="TBU21677.1"/>
    <property type="molecule type" value="Genomic_DNA"/>
</dbReference>
<gene>
    <name evidence="1" type="ORF">BD311DRAFT_782786</name>
</gene>